<dbReference type="Proteomes" id="UP000250299">
    <property type="component" value="Chromosome"/>
</dbReference>
<evidence type="ECO:0000256" key="1">
    <source>
        <dbReference type="SAM" id="MobiDB-lite"/>
    </source>
</evidence>
<feature type="compositionally biased region" description="Polar residues" evidence="1">
    <location>
        <begin position="37"/>
        <end position="46"/>
    </location>
</feature>
<evidence type="ECO:0000313" key="2">
    <source>
        <dbReference type="EMBL" id="AWY44223.1"/>
    </source>
</evidence>
<dbReference type="EMBL" id="CP029693">
    <property type="protein sequence ID" value="AWY44223.1"/>
    <property type="molecule type" value="Genomic_DNA"/>
</dbReference>
<reference evidence="2 3" key="1">
    <citation type="submission" date="2018-05" db="EMBL/GenBank/DDBJ databases">
        <title>Whole genome sequence of Pseudomonas putida JBC17.</title>
        <authorList>
            <person name="Lee Y.H."/>
            <person name="David K."/>
        </authorList>
    </citation>
    <scope>NUCLEOTIDE SEQUENCE [LARGE SCALE GENOMIC DNA]</scope>
    <source>
        <strain evidence="2 3">JBC17</strain>
    </source>
</reference>
<evidence type="ECO:0000313" key="3">
    <source>
        <dbReference type="Proteomes" id="UP000250299"/>
    </source>
</evidence>
<organism evidence="2 3">
    <name type="scientific">Pseudomonas putida</name>
    <name type="common">Arthrobacter siderocapsulatus</name>
    <dbReference type="NCBI Taxonomy" id="303"/>
    <lineage>
        <taxon>Bacteria</taxon>
        <taxon>Pseudomonadati</taxon>
        <taxon>Pseudomonadota</taxon>
        <taxon>Gammaproteobacteria</taxon>
        <taxon>Pseudomonadales</taxon>
        <taxon>Pseudomonadaceae</taxon>
        <taxon>Pseudomonas</taxon>
    </lineage>
</organism>
<dbReference type="AlphaFoldDB" id="A0A2Z4RSQ6"/>
<accession>A0A2Z4RSQ6</accession>
<proteinExistence type="predicted"/>
<feature type="region of interest" description="Disordered" evidence="1">
    <location>
        <begin position="12"/>
        <end position="46"/>
    </location>
</feature>
<gene>
    <name evidence="2" type="ORF">DKY63_31660</name>
</gene>
<protein>
    <submittedName>
        <fullName evidence="2">Uncharacterized protein</fullName>
    </submittedName>
</protein>
<name>A0A2Z4RSQ6_PSEPU</name>
<sequence length="102" mass="10992">MNINGSIGNHIYNAGTKHQKTNLDNQSTTRDVLPAQSPKSTAAGSDAFSSNFNEAVAKAHIHVVTPQPIRLMSKAEVDTRLQHALTGTRVAWVDETKIIAGE</sequence>
<dbReference type="RefSeq" id="WP_110967741.1">
    <property type="nucleotide sequence ID" value="NZ_CP029693.1"/>
</dbReference>